<evidence type="ECO:0000313" key="2">
    <source>
        <dbReference type="EMBL" id="EFI36287.1"/>
    </source>
</evidence>
<dbReference type="Proteomes" id="UP000005496">
    <property type="component" value="Unassembled WGS sequence"/>
</dbReference>
<sequence>MDQAQTQKVLVLGASGYVGGRLVPLLLEKGFQVRAAARNTDKLSCRDYASHPGFEPFRVDVMDQDSLDKACQGCRAAFYLVHSMGPDKDKKSDFESKDRQAARNMVAASEKAGLKQIIYLGGLGEDDEDLSHHLKSRLEVGRILQDSSVPLTFLKAAMILGSGSASFEIMRYLVERLPVMITPTWVHTDCQPIAITNVLGYLAGSLDNPDAMGKSFDIGGPDILSYAKLFQIYAGEAGLAPRLIIPVPVLSPRLSSYWIHLVTPVPASIAAPLAQGLKNTVVCRENTIREVIPQELVSCREAIKRALEHSGRDRDSTCWRDAGEISVPEWTTCSDSRYAGGSIYEIAYQVHLGAPPEKVWPVIEGIGGENGWYYANSLWRLRGLADKIMGGSGYRKGRRSREELRFGDTVDFWKVIQVQKNEHLKLLAEMKMPGEATLEFELQPEGTSRSILVQRTRFYPRGLPGIAYWKSLVPFHNQLFKGMLRGISRKTGARIIKGPIRAGKKDSCRIQ</sequence>
<dbReference type="eggNOG" id="COG0702">
    <property type="taxonomic scope" value="Bacteria"/>
</dbReference>
<dbReference type="PANTHER" id="PTHR12126:SF11">
    <property type="entry name" value="NADH DEHYDROGENASE [UBIQUINONE] 1 ALPHA SUBCOMPLEX SUBUNIT 9, MITOCHONDRIAL"/>
    <property type="match status" value="1"/>
</dbReference>
<dbReference type="CDD" id="cd07812">
    <property type="entry name" value="SRPBCC"/>
    <property type="match status" value="1"/>
</dbReference>
<dbReference type="RefSeq" id="WP_008869406.1">
    <property type="nucleotide sequence ID" value="NZ_ACJN02000001.1"/>
</dbReference>
<dbReference type="Pfam" id="PF11066">
    <property type="entry name" value="DUF2867"/>
    <property type="match status" value="1"/>
</dbReference>
<dbReference type="SUPFAM" id="SSF51735">
    <property type="entry name" value="NAD(P)-binding Rossmann-fold domains"/>
    <property type="match status" value="1"/>
</dbReference>
<name>D6SK84_9BACT</name>
<reference evidence="2" key="1">
    <citation type="submission" date="2010-05" db="EMBL/GenBank/DDBJ databases">
        <title>The draft genome of Desulfonatronospira thiodismutans ASO3-1.</title>
        <authorList>
            <consortium name="US DOE Joint Genome Institute (JGI-PGF)"/>
            <person name="Lucas S."/>
            <person name="Copeland A."/>
            <person name="Lapidus A."/>
            <person name="Cheng J.-F."/>
            <person name="Bruce D."/>
            <person name="Goodwin L."/>
            <person name="Pitluck S."/>
            <person name="Chertkov O."/>
            <person name="Brettin T."/>
            <person name="Detter J.C."/>
            <person name="Han C."/>
            <person name="Land M.L."/>
            <person name="Hauser L."/>
            <person name="Kyrpides N."/>
            <person name="Mikhailova N."/>
            <person name="Muyzer G."/>
            <person name="Woyke T."/>
        </authorList>
    </citation>
    <scope>NUCLEOTIDE SEQUENCE [LARGE SCALE GENOMIC DNA]</scope>
    <source>
        <strain evidence="2">ASO3-1</strain>
    </source>
</reference>
<keyword evidence="3" id="KW-1185">Reference proteome</keyword>
<proteinExistence type="predicted"/>
<dbReference type="InterPro" id="IPR036291">
    <property type="entry name" value="NAD(P)-bd_dom_sf"/>
</dbReference>
<dbReference type="OrthoDB" id="9774199at2"/>
<comment type="caution">
    <text evidence="2">The sequence shown here is derived from an EMBL/GenBank/DDBJ whole genome shotgun (WGS) entry which is preliminary data.</text>
</comment>
<protein>
    <submittedName>
        <fullName evidence="2">NmrA family protein</fullName>
    </submittedName>
</protein>
<dbReference type="CDD" id="cd05245">
    <property type="entry name" value="SDR_a2"/>
    <property type="match status" value="1"/>
</dbReference>
<dbReference type="PANTHER" id="PTHR12126">
    <property type="entry name" value="NADH-UBIQUINONE OXIDOREDUCTASE 39 KDA SUBUNIT-RELATED"/>
    <property type="match status" value="1"/>
</dbReference>
<dbReference type="SUPFAM" id="SSF55961">
    <property type="entry name" value="Bet v1-like"/>
    <property type="match status" value="1"/>
</dbReference>
<gene>
    <name evidence="2" type="ORF">Dthio_PD3750</name>
</gene>
<dbReference type="Gene3D" id="3.40.50.720">
    <property type="entry name" value="NAD(P)-binding Rossmann-like Domain"/>
    <property type="match status" value="1"/>
</dbReference>
<evidence type="ECO:0000259" key="1">
    <source>
        <dbReference type="Pfam" id="PF13460"/>
    </source>
</evidence>
<organism evidence="2 3">
    <name type="scientific">Desulfonatronospira thiodismutans ASO3-1</name>
    <dbReference type="NCBI Taxonomy" id="555779"/>
    <lineage>
        <taxon>Bacteria</taxon>
        <taxon>Pseudomonadati</taxon>
        <taxon>Thermodesulfobacteriota</taxon>
        <taxon>Desulfovibrionia</taxon>
        <taxon>Desulfovibrionales</taxon>
        <taxon>Desulfonatronovibrionaceae</taxon>
        <taxon>Desulfonatronospira</taxon>
    </lineage>
</organism>
<evidence type="ECO:0000313" key="3">
    <source>
        <dbReference type="Proteomes" id="UP000005496"/>
    </source>
</evidence>
<dbReference type="GO" id="GO:0044877">
    <property type="term" value="F:protein-containing complex binding"/>
    <property type="evidence" value="ECO:0007669"/>
    <property type="project" value="TreeGrafter"/>
</dbReference>
<feature type="domain" description="NAD(P)-binding" evidence="1">
    <location>
        <begin position="13"/>
        <end position="155"/>
    </location>
</feature>
<dbReference type="InterPro" id="IPR051207">
    <property type="entry name" value="ComplexI_NDUFA9_subunit"/>
</dbReference>
<dbReference type="AlphaFoldDB" id="D6SK84"/>
<dbReference type="InterPro" id="IPR016040">
    <property type="entry name" value="NAD(P)-bd_dom"/>
</dbReference>
<dbReference type="Pfam" id="PF13460">
    <property type="entry name" value="NAD_binding_10"/>
    <property type="match status" value="1"/>
</dbReference>
<dbReference type="EMBL" id="ACJN02000001">
    <property type="protein sequence ID" value="EFI36287.1"/>
    <property type="molecule type" value="Genomic_DNA"/>
</dbReference>
<dbReference type="InterPro" id="IPR021295">
    <property type="entry name" value="DUF2867"/>
</dbReference>
<accession>D6SK84</accession>